<dbReference type="EMBL" id="PUHP01000359">
    <property type="protein sequence ID" value="TQN70653.1"/>
    <property type="molecule type" value="Genomic_DNA"/>
</dbReference>
<gene>
    <name evidence="1" type="ORF">CSHISOI_04765</name>
</gene>
<evidence type="ECO:0000313" key="2">
    <source>
        <dbReference type="Proteomes" id="UP000326340"/>
    </source>
</evidence>
<evidence type="ECO:0000313" key="1">
    <source>
        <dbReference type="EMBL" id="TQN70653.1"/>
    </source>
</evidence>
<proteinExistence type="predicted"/>
<comment type="caution">
    <text evidence="1">The sequence shown here is derived from an EMBL/GenBank/DDBJ whole genome shotgun (WGS) entry which is preliminary data.</text>
</comment>
<dbReference type="AlphaFoldDB" id="A0A5Q4BUA7"/>
<reference evidence="1 2" key="1">
    <citation type="journal article" date="2019" name="Sci. Rep.">
        <title>Colletotrichum shisoi sp. nov., an anthracnose pathogen of Perilla frutescens in Japan: molecular phylogenetic, morphological and genomic evidence.</title>
        <authorList>
            <person name="Gan P."/>
            <person name="Tsushima A."/>
            <person name="Hiroyama R."/>
            <person name="Narusaka M."/>
            <person name="Takano Y."/>
            <person name="Narusaka Y."/>
            <person name="Kawaradani M."/>
            <person name="Damm U."/>
            <person name="Shirasu K."/>
        </authorList>
    </citation>
    <scope>NUCLEOTIDE SEQUENCE [LARGE SCALE GENOMIC DNA]</scope>
    <source>
        <strain evidence="1 2">PG-2018a</strain>
    </source>
</reference>
<sequence>MYGLLAICLGGCRNDLKSFLHPRTQRNTIHQLKKKKPLDFPWKHVLELRRAFVLSLPNIRERNSVWLLTSGLDD</sequence>
<dbReference type="Proteomes" id="UP000326340">
    <property type="component" value="Unassembled WGS sequence"/>
</dbReference>
<name>A0A5Q4BUA7_9PEZI</name>
<organism evidence="1 2">
    <name type="scientific">Colletotrichum shisoi</name>
    <dbReference type="NCBI Taxonomy" id="2078593"/>
    <lineage>
        <taxon>Eukaryota</taxon>
        <taxon>Fungi</taxon>
        <taxon>Dikarya</taxon>
        <taxon>Ascomycota</taxon>
        <taxon>Pezizomycotina</taxon>
        <taxon>Sordariomycetes</taxon>
        <taxon>Hypocreomycetidae</taxon>
        <taxon>Glomerellales</taxon>
        <taxon>Glomerellaceae</taxon>
        <taxon>Colletotrichum</taxon>
        <taxon>Colletotrichum destructivum species complex</taxon>
    </lineage>
</organism>
<protein>
    <submittedName>
        <fullName evidence="1">Uncharacterized protein</fullName>
    </submittedName>
</protein>
<accession>A0A5Q4BUA7</accession>
<keyword evidence="2" id="KW-1185">Reference proteome</keyword>